<protein>
    <recommendedName>
        <fullName evidence="4">Glycosyltransferase RgtA/B/C/D-like domain-containing protein</fullName>
    </recommendedName>
</protein>
<proteinExistence type="predicted"/>
<accession>A0A1F6BB01</accession>
<gene>
    <name evidence="2" type="ORF">A2968_03130</name>
</gene>
<evidence type="ECO:0008006" key="4">
    <source>
        <dbReference type="Google" id="ProtNLM"/>
    </source>
</evidence>
<feature type="transmembrane region" description="Helical" evidence="1">
    <location>
        <begin position="12"/>
        <end position="30"/>
    </location>
</feature>
<keyword evidence="1" id="KW-0472">Membrane</keyword>
<keyword evidence="1" id="KW-1133">Transmembrane helix</keyword>
<feature type="transmembrane region" description="Helical" evidence="1">
    <location>
        <begin position="181"/>
        <end position="212"/>
    </location>
</feature>
<feature type="transmembrane region" description="Helical" evidence="1">
    <location>
        <begin position="294"/>
        <end position="314"/>
    </location>
</feature>
<comment type="caution">
    <text evidence="2">The sequence shown here is derived from an EMBL/GenBank/DDBJ whole genome shotgun (WGS) entry which is preliminary data.</text>
</comment>
<evidence type="ECO:0000313" key="2">
    <source>
        <dbReference type="EMBL" id="OGG34141.1"/>
    </source>
</evidence>
<dbReference type="AlphaFoldDB" id="A0A1F6BB01"/>
<evidence type="ECO:0000256" key="1">
    <source>
        <dbReference type="SAM" id="Phobius"/>
    </source>
</evidence>
<feature type="transmembrane region" description="Helical" evidence="1">
    <location>
        <begin position="346"/>
        <end position="364"/>
    </location>
</feature>
<dbReference type="STRING" id="1798391.A2968_03130"/>
<organism evidence="2 3">
    <name type="scientific">Candidatus Gottesmanbacteria bacterium RIFCSPLOWO2_01_FULL_42_22</name>
    <dbReference type="NCBI Taxonomy" id="1798391"/>
    <lineage>
        <taxon>Bacteria</taxon>
        <taxon>Candidatus Gottesmaniibacteriota</taxon>
    </lineage>
</organism>
<feature type="transmembrane region" description="Helical" evidence="1">
    <location>
        <begin position="321"/>
        <end position="340"/>
    </location>
</feature>
<dbReference type="Proteomes" id="UP000176228">
    <property type="component" value="Unassembled WGS sequence"/>
</dbReference>
<sequence>MYYKLIIKKVLPYLLIGSFFSFIYFIISTLNLEAQGLYYDEVSFAPAALVFRGIKSEYSVFYSFNGFPLFITSYQGAILSYIYGLYLLLFKTSFSIASWRMFNPFIWSITILIFSILCVRLIKPVQLFVFLFLLISDVSLLLSFRFNFGQVLIPVIASLFIILFALNAVNKNKLRFLDYFIPCFLLGLAIYAKLSAIMLLIPTTLIILFLIYKKIANLYNILISLTGLILGVLPVIVLNLNYLIKDKKFFSLINTEQNHFLSASVFFIKLYNFLSIGTGNTLVKSIFAESLFKLNIHTEIILLLLIIIIFSYLFIRGSNYFLPYFFLSSWITIFLFLYLLPMDTFIYHYLFAVPFLYISISISLNISNLKYKRTRYVYVLFLIFLSFLTINRILNYSNVLNKLSKGSYSEIFHPEYTTLAKLASQKATDSVFIAADWGFGIQIYLFSNGAEKAVYEPFWNYNSIDQLENTILNSGKKYLYLVNHRAPSNIRKENTIKIMSDINKINFLTQVEIEQEFKNLKLFKINKYKII</sequence>
<feature type="transmembrane region" description="Helical" evidence="1">
    <location>
        <begin position="101"/>
        <end position="122"/>
    </location>
</feature>
<dbReference type="EMBL" id="MFJU01000035">
    <property type="protein sequence ID" value="OGG34141.1"/>
    <property type="molecule type" value="Genomic_DNA"/>
</dbReference>
<feature type="transmembrane region" description="Helical" evidence="1">
    <location>
        <begin position="376"/>
        <end position="394"/>
    </location>
</feature>
<reference evidence="2 3" key="1">
    <citation type="journal article" date="2016" name="Nat. Commun.">
        <title>Thousands of microbial genomes shed light on interconnected biogeochemical processes in an aquifer system.</title>
        <authorList>
            <person name="Anantharaman K."/>
            <person name="Brown C.T."/>
            <person name="Hug L.A."/>
            <person name="Sharon I."/>
            <person name="Castelle C.J."/>
            <person name="Probst A.J."/>
            <person name="Thomas B.C."/>
            <person name="Singh A."/>
            <person name="Wilkins M.J."/>
            <person name="Karaoz U."/>
            <person name="Brodie E.L."/>
            <person name="Williams K.H."/>
            <person name="Hubbard S.S."/>
            <person name="Banfield J.F."/>
        </authorList>
    </citation>
    <scope>NUCLEOTIDE SEQUENCE [LARGE SCALE GENOMIC DNA]</scope>
</reference>
<keyword evidence="1" id="KW-0812">Transmembrane</keyword>
<feature type="transmembrane region" description="Helical" evidence="1">
    <location>
        <begin position="218"/>
        <end position="240"/>
    </location>
</feature>
<feature type="transmembrane region" description="Helical" evidence="1">
    <location>
        <begin position="151"/>
        <end position="169"/>
    </location>
</feature>
<name>A0A1F6BB01_9BACT</name>
<evidence type="ECO:0000313" key="3">
    <source>
        <dbReference type="Proteomes" id="UP000176228"/>
    </source>
</evidence>
<feature type="transmembrane region" description="Helical" evidence="1">
    <location>
        <begin position="66"/>
        <end position="89"/>
    </location>
</feature>
<feature type="transmembrane region" description="Helical" evidence="1">
    <location>
        <begin position="260"/>
        <end position="282"/>
    </location>
</feature>